<keyword evidence="3" id="KW-1185">Reference proteome</keyword>
<sequence length="224" mass="24749">MSTNVDSVSASTITTTATKCHSHILTIQGYSQTKLFADGTSVESKTFETGGCTWYILFYPNGASAAAADRICLGLALADSCDRPVCVHAQFTIVPHHGRPAPATTYCNSCRLTFRRIGDNRRGPPSPLITRAELEESEYLVDDGFAVRCDVTVVNARWRSDVVVQPRDLERAGIACSCKDQLCKRRHASSWESSKSETTPTPPQRRRRAGIKAAWFRLVRRTLP</sequence>
<dbReference type="GO" id="GO:0016567">
    <property type="term" value="P:protein ubiquitination"/>
    <property type="evidence" value="ECO:0007669"/>
    <property type="project" value="InterPro"/>
</dbReference>
<proteinExistence type="predicted"/>
<dbReference type="Pfam" id="PF22486">
    <property type="entry name" value="MATH_2"/>
    <property type="match status" value="1"/>
</dbReference>
<dbReference type="OMA" id="RHASSWE"/>
<dbReference type="AlphaFoldDB" id="A0A9R0XEV2"/>
<dbReference type="Proteomes" id="UP000324705">
    <property type="component" value="Chromosome 5B"/>
</dbReference>
<protein>
    <recommendedName>
        <fullName evidence="1">MATH domain-containing protein</fullName>
    </recommendedName>
</protein>
<dbReference type="PANTHER" id="PTHR26379:SF443">
    <property type="entry name" value="MATH DOMAIN CONTAINING PROTEIN"/>
    <property type="match status" value="1"/>
</dbReference>
<dbReference type="InterPro" id="IPR008974">
    <property type="entry name" value="TRAF-like"/>
</dbReference>
<dbReference type="SUPFAM" id="SSF49599">
    <property type="entry name" value="TRAF domain-like"/>
    <property type="match status" value="1"/>
</dbReference>
<name>A0A9R0XEV2_TRITD</name>
<dbReference type="EMBL" id="LT934120">
    <property type="protein sequence ID" value="VAI35453.1"/>
    <property type="molecule type" value="Genomic_DNA"/>
</dbReference>
<organism evidence="2 3">
    <name type="scientific">Triticum turgidum subsp. durum</name>
    <name type="common">Durum wheat</name>
    <name type="synonym">Triticum durum</name>
    <dbReference type="NCBI Taxonomy" id="4567"/>
    <lineage>
        <taxon>Eukaryota</taxon>
        <taxon>Viridiplantae</taxon>
        <taxon>Streptophyta</taxon>
        <taxon>Embryophyta</taxon>
        <taxon>Tracheophyta</taxon>
        <taxon>Spermatophyta</taxon>
        <taxon>Magnoliopsida</taxon>
        <taxon>Liliopsida</taxon>
        <taxon>Poales</taxon>
        <taxon>Poaceae</taxon>
        <taxon>BOP clade</taxon>
        <taxon>Pooideae</taxon>
        <taxon>Triticodae</taxon>
        <taxon>Triticeae</taxon>
        <taxon>Triticinae</taxon>
        <taxon>Triticum</taxon>
    </lineage>
</organism>
<gene>
    <name evidence="2" type="ORF">TRITD_5Bv1G180960</name>
</gene>
<feature type="domain" description="MATH" evidence="1">
    <location>
        <begin position="20"/>
        <end position="151"/>
    </location>
</feature>
<accession>A0A9R0XEV2</accession>
<dbReference type="InterPro" id="IPR002083">
    <property type="entry name" value="MATH/TRAF_dom"/>
</dbReference>
<dbReference type="PROSITE" id="PS50144">
    <property type="entry name" value="MATH"/>
    <property type="match status" value="1"/>
</dbReference>
<dbReference type="InterPro" id="IPR045005">
    <property type="entry name" value="BPM1-6"/>
</dbReference>
<dbReference type="PANTHER" id="PTHR26379">
    <property type="entry name" value="BTB/POZ AND MATH DOMAIN-CONTAINING PROTEIN 1"/>
    <property type="match status" value="1"/>
</dbReference>
<evidence type="ECO:0000313" key="2">
    <source>
        <dbReference type="EMBL" id="VAI35453.1"/>
    </source>
</evidence>
<reference evidence="2 3" key="1">
    <citation type="submission" date="2017-09" db="EMBL/GenBank/DDBJ databases">
        <authorList>
            <consortium name="International Durum Wheat Genome Sequencing Consortium (IDWGSC)"/>
            <person name="Milanesi L."/>
        </authorList>
    </citation>
    <scope>NUCLEOTIDE SEQUENCE [LARGE SCALE GENOMIC DNA]</scope>
    <source>
        <strain evidence="3">cv. Svevo</strain>
    </source>
</reference>
<evidence type="ECO:0000313" key="3">
    <source>
        <dbReference type="Proteomes" id="UP000324705"/>
    </source>
</evidence>
<evidence type="ECO:0000259" key="1">
    <source>
        <dbReference type="PROSITE" id="PS50144"/>
    </source>
</evidence>
<dbReference type="Gramene" id="TRITD5Bv1G180960.1">
    <property type="protein sequence ID" value="TRITD5Bv1G180960.1"/>
    <property type="gene ID" value="TRITD5Bv1G180960"/>
</dbReference>
<dbReference type="CDD" id="cd00121">
    <property type="entry name" value="MATH"/>
    <property type="match status" value="1"/>
</dbReference>
<dbReference type="Gene3D" id="2.60.210.10">
    <property type="entry name" value="Apoptosis, Tumor Necrosis Factor Receptor Associated Protein 2, Chain A"/>
    <property type="match status" value="1"/>
</dbReference>